<name>A0A919K9E3_9ACTN</name>
<dbReference type="EMBL" id="BOMV01000069">
    <property type="protein sequence ID" value="GIE99011.1"/>
    <property type="molecule type" value="Genomic_DNA"/>
</dbReference>
<evidence type="ECO:0008006" key="3">
    <source>
        <dbReference type="Google" id="ProtNLM"/>
    </source>
</evidence>
<dbReference type="PANTHER" id="PTHR34387:SF2">
    <property type="entry name" value="SLR1258 PROTEIN"/>
    <property type="match status" value="1"/>
</dbReference>
<comment type="caution">
    <text evidence="1">The sequence shown here is derived from an EMBL/GenBank/DDBJ whole genome shotgun (WGS) entry which is preliminary data.</text>
</comment>
<reference evidence="1" key="1">
    <citation type="submission" date="2021-01" db="EMBL/GenBank/DDBJ databases">
        <title>Whole genome shotgun sequence of Actinoplanes rishiriensis NBRC 108556.</title>
        <authorList>
            <person name="Komaki H."/>
            <person name="Tamura T."/>
        </authorList>
    </citation>
    <scope>NUCLEOTIDE SEQUENCE</scope>
    <source>
        <strain evidence="1">NBRC 108556</strain>
    </source>
</reference>
<gene>
    <name evidence="1" type="ORF">Ari01nite_64760</name>
</gene>
<dbReference type="GO" id="GO:0006974">
    <property type="term" value="P:DNA damage response"/>
    <property type="evidence" value="ECO:0007669"/>
    <property type="project" value="TreeGrafter"/>
</dbReference>
<dbReference type="Gene3D" id="3.30.110.170">
    <property type="entry name" value="Protein of unknown function (DUF541), domain 1"/>
    <property type="match status" value="1"/>
</dbReference>
<dbReference type="AlphaFoldDB" id="A0A919K9E3"/>
<keyword evidence="2" id="KW-1185">Reference proteome</keyword>
<protein>
    <recommendedName>
        <fullName evidence="3">SIMPL domain-containing protein</fullName>
    </recommendedName>
</protein>
<dbReference type="RefSeq" id="WP_203786026.1">
    <property type="nucleotide sequence ID" value="NZ_BOMV01000069.1"/>
</dbReference>
<dbReference type="Proteomes" id="UP000636960">
    <property type="component" value="Unassembled WGS sequence"/>
</dbReference>
<evidence type="ECO:0000313" key="2">
    <source>
        <dbReference type="Proteomes" id="UP000636960"/>
    </source>
</evidence>
<dbReference type="Pfam" id="PF04402">
    <property type="entry name" value="SIMPL"/>
    <property type="match status" value="1"/>
</dbReference>
<sequence length="214" mass="22823">MPEQPMVVVRGEAVREVPPEIASFTVTATVRDRDKETVLTRLAERAAGVRLALDGYGETIERRETGGVEVYPEVKRERKTVGYVGRVATTVTVTDFAALGEMLLRLAALDDVAVAGPWWQLRVGSTAGADVRRAAIADALARAREYAEAVGSRVERLVEIADEGAGGASPVMFRAGAAEMAYDTAGGLDLDPQQQTVRASVVVRVAITEPDLTG</sequence>
<proteinExistence type="predicted"/>
<dbReference type="Gene3D" id="3.30.70.2970">
    <property type="entry name" value="Protein of unknown function (DUF541), domain 2"/>
    <property type="match status" value="1"/>
</dbReference>
<evidence type="ECO:0000313" key="1">
    <source>
        <dbReference type="EMBL" id="GIE99011.1"/>
    </source>
</evidence>
<dbReference type="InterPro" id="IPR007497">
    <property type="entry name" value="SIMPL/DUF541"/>
</dbReference>
<accession>A0A919K9E3</accession>
<dbReference type="InterPro" id="IPR052022">
    <property type="entry name" value="26kDa_periplasmic_antigen"/>
</dbReference>
<dbReference type="PANTHER" id="PTHR34387">
    <property type="entry name" value="SLR1258 PROTEIN"/>
    <property type="match status" value="1"/>
</dbReference>
<organism evidence="1 2">
    <name type="scientific">Paractinoplanes rishiriensis</name>
    <dbReference type="NCBI Taxonomy" id="1050105"/>
    <lineage>
        <taxon>Bacteria</taxon>
        <taxon>Bacillati</taxon>
        <taxon>Actinomycetota</taxon>
        <taxon>Actinomycetes</taxon>
        <taxon>Micromonosporales</taxon>
        <taxon>Micromonosporaceae</taxon>
        <taxon>Paractinoplanes</taxon>
    </lineage>
</organism>